<protein>
    <recommendedName>
        <fullName evidence="3">Secreted protein</fullName>
    </recommendedName>
</protein>
<reference evidence="2" key="1">
    <citation type="submission" date="2023-05" db="EMBL/GenBank/DDBJ databases">
        <title>Streptantibioticus silvisoli sp. nov., acidotolerant actinomycetes 1 from pine litter.</title>
        <authorList>
            <person name="Swiecimska M."/>
            <person name="Golinska P."/>
            <person name="Sangal V."/>
            <person name="Wachnowicz B."/>
            <person name="Goodfellow M."/>
        </authorList>
    </citation>
    <scope>NUCLEOTIDE SEQUENCE</scope>
    <source>
        <strain evidence="2">SL13</strain>
    </source>
</reference>
<accession>A0AA90GXB6</accession>
<feature type="chain" id="PRO_5041702241" description="Secreted protein" evidence="1">
    <location>
        <begin position="32"/>
        <end position="120"/>
    </location>
</feature>
<evidence type="ECO:0008006" key="3">
    <source>
        <dbReference type="Google" id="ProtNLM"/>
    </source>
</evidence>
<dbReference type="AlphaFoldDB" id="A0AA90GXB6"/>
<evidence type="ECO:0000256" key="1">
    <source>
        <dbReference type="SAM" id="SignalP"/>
    </source>
</evidence>
<gene>
    <name evidence="2" type="ORF">POF50_001950</name>
</gene>
<dbReference type="InterPro" id="IPR011024">
    <property type="entry name" value="G_crystallin-like"/>
</dbReference>
<comment type="caution">
    <text evidence="2">The sequence shown here is derived from an EMBL/GenBank/DDBJ whole genome shotgun (WGS) entry which is preliminary data.</text>
</comment>
<evidence type="ECO:0000313" key="2">
    <source>
        <dbReference type="EMBL" id="MDI5968121.1"/>
    </source>
</evidence>
<keyword evidence="1" id="KW-0732">Signal</keyword>
<dbReference type="RefSeq" id="WP_271318395.1">
    <property type="nucleotide sequence ID" value="NZ_JABXJJ020000002.1"/>
</dbReference>
<dbReference type="Pfam" id="PF03995">
    <property type="entry name" value="Inhibitor_I36"/>
    <property type="match status" value="1"/>
</dbReference>
<organism evidence="2">
    <name type="scientific">Streptantibioticus silvisoli</name>
    <dbReference type="NCBI Taxonomy" id="2705255"/>
    <lineage>
        <taxon>Bacteria</taxon>
        <taxon>Bacillati</taxon>
        <taxon>Actinomycetota</taxon>
        <taxon>Actinomycetes</taxon>
        <taxon>Kitasatosporales</taxon>
        <taxon>Streptomycetaceae</taxon>
        <taxon>Streptantibioticus</taxon>
    </lineage>
</organism>
<dbReference type="EMBL" id="JABXJJ020000002">
    <property type="protein sequence ID" value="MDI5968121.1"/>
    <property type="molecule type" value="Genomic_DNA"/>
</dbReference>
<dbReference type="SUPFAM" id="SSF49695">
    <property type="entry name" value="gamma-Crystallin-like"/>
    <property type="match status" value="1"/>
</dbReference>
<sequence>MKTLLKRMGLLSATAAVSLGTAVLPAAQAQAAQPICPRVIAVCTWTEPNFEGDSRLLFDEEAVLQPPVRSAVNQDFQTWCFYERPFFDSRGQMREVNRGETVYDFGFSALSAKRGQCVND</sequence>
<name>A0AA90GXB6_9ACTN</name>
<feature type="signal peptide" evidence="1">
    <location>
        <begin position="1"/>
        <end position="31"/>
    </location>
</feature>
<proteinExistence type="predicted"/>